<dbReference type="OrthoDB" id="3763672at2759"/>
<keyword evidence="3" id="KW-0808">Transferase</keyword>
<protein>
    <recommendedName>
        <fullName evidence="7">Nucleotide-diphospho-sugar transferase domain-containing protein</fullName>
    </recommendedName>
</protein>
<evidence type="ECO:0000256" key="4">
    <source>
        <dbReference type="SAM" id="Phobius"/>
    </source>
</evidence>
<comment type="caution">
    <text evidence="5">The sequence shown here is derived from an EMBL/GenBank/DDBJ whole genome shotgun (WGS) entry which is preliminary data.</text>
</comment>
<dbReference type="PANTHER" id="PTHR31306">
    <property type="entry name" value="ALPHA-1,6-MANNOSYLTRANSFERASE MNN11-RELATED"/>
    <property type="match status" value="1"/>
</dbReference>
<evidence type="ECO:0008006" key="7">
    <source>
        <dbReference type="Google" id="ProtNLM"/>
    </source>
</evidence>
<keyword evidence="4" id="KW-0472">Membrane</keyword>
<evidence type="ECO:0000313" key="5">
    <source>
        <dbReference type="EMBL" id="KAH7353252.1"/>
    </source>
</evidence>
<name>A0A8K0TA85_9PEZI</name>
<keyword evidence="4" id="KW-1133">Transmembrane helix</keyword>
<sequence>MATGLLCSRPVTAVLTAMALFMVLVVVFTSKTQYETSLIICRPNIIHQTLPQKNKLAINTVFRPSVKPDTEIYSPYGVNEWKLPDALQRTKPLGKSLCVLDLDSRPLDGEGQVFGPLPLSFDIANKISGPSLGTLQHWLYAKIHGYQYHFVETGKYDDRRDSWKKPSIIGRALQKYPVVVFMDSDAIVNHLDLPFEWLMNYWGINKTTHALSMAVDPASAANRDEKGRVYANTGFIVGQQTAVTANLMRDWDDCPNDNSKYTNCTDYRDKWHQHPSDQGGFGNYVRYDYDDNIKELSCGEANGYPEHVSSCKGTFIKHLWDKKNNLLKVAVMQQMPGVLLELLHQQMLEEKKNFYLTEAQMMSDDWLRS</sequence>
<keyword evidence="2" id="KW-0328">Glycosyltransferase</keyword>
<dbReference type="Gene3D" id="3.90.550.10">
    <property type="entry name" value="Spore Coat Polysaccharide Biosynthesis Protein SpsA, Chain A"/>
    <property type="match status" value="1"/>
</dbReference>
<dbReference type="Proteomes" id="UP000813385">
    <property type="component" value="Unassembled WGS sequence"/>
</dbReference>
<dbReference type="GO" id="GO:0006487">
    <property type="term" value="P:protein N-linked glycosylation"/>
    <property type="evidence" value="ECO:0007669"/>
    <property type="project" value="TreeGrafter"/>
</dbReference>
<dbReference type="PANTHER" id="PTHR31306:SF3">
    <property type="entry name" value="NUCLEOTIDE-DIPHOSPHO-SUGAR TRANSFERASE DOMAIN-CONTAINING PROTEIN"/>
    <property type="match status" value="1"/>
</dbReference>
<evidence type="ECO:0000256" key="3">
    <source>
        <dbReference type="ARBA" id="ARBA00022679"/>
    </source>
</evidence>
<feature type="transmembrane region" description="Helical" evidence="4">
    <location>
        <begin position="12"/>
        <end position="30"/>
    </location>
</feature>
<reference evidence="5" key="1">
    <citation type="journal article" date="2021" name="Nat. Commun.">
        <title>Genetic determinants of endophytism in the Arabidopsis root mycobiome.</title>
        <authorList>
            <person name="Mesny F."/>
            <person name="Miyauchi S."/>
            <person name="Thiergart T."/>
            <person name="Pickel B."/>
            <person name="Atanasova L."/>
            <person name="Karlsson M."/>
            <person name="Huettel B."/>
            <person name="Barry K.W."/>
            <person name="Haridas S."/>
            <person name="Chen C."/>
            <person name="Bauer D."/>
            <person name="Andreopoulos W."/>
            <person name="Pangilinan J."/>
            <person name="LaButti K."/>
            <person name="Riley R."/>
            <person name="Lipzen A."/>
            <person name="Clum A."/>
            <person name="Drula E."/>
            <person name="Henrissat B."/>
            <person name="Kohler A."/>
            <person name="Grigoriev I.V."/>
            <person name="Martin F.M."/>
            <person name="Hacquard S."/>
        </authorList>
    </citation>
    <scope>NUCLEOTIDE SEQUENCE</scope>
    <source>
        <strain evidence="5">MPI-CAGE-AT-0016</strain>
    </source>
</reference>
<gene>
    <name evidence="5" type="ORF">B0T11DRAFT_331207</name>
</gene>
<keyword evidence="6" id="KW-1185">Reference proteome</keyword>
<proteinExistence type="inferred from homology"/>
<dbReference type="Pfam" id="PF05637">
    <property type="entry name" value="Glyco_transf_34"/>
    <property type="match status" value="1"/>
</dbReference>
<dbReference type="EMBL" id="JAGPXD010000005">
    <property type="protein sequence ID" value="KAH7353252.1"/>
    <property type="molecule type" value="Genomic_DNA"/>
</dbReference>
<keyword evidence="4" id="KW-0812">Transmembrane</keyword>
<dbReference type="InterPro" id="IPR008630">
    <property type="entry name" value="Glyco_trans_34"/>
</dbReference>
<evidence type="ECO:0000256" key="1">
    <source>
        <dbReference type="ARBA" id="ARBA00005664"/>
    </source>
</evidence>
<accession>A0A8K0TA85</accession>
<organism evidence="5 6">
    <name type="scientific">Plectosphaerella cucumerina</name>
    <dbReference type="NCBI Taxonomy" id="40658"/>
    <lineage>
        <taxon>Eukaryota</taxon>
        <taxon>Fungi</taxon>
        <taxon>Dikarya</taxon>
        <taxon>Ascomycota</taxon>
        <taxon>Pezizomycotina</taxon>
        <taxon>Sordariomycetes</taxon>
        <taxon>Hypocreomycetidae</taxon>
        <taxon>Glomerellales</taxon>
        <taxon>Plectosphaerellaceae</taxon>
        <taxon>Plectosphaerella</taxon>
    </lineage>
</organism>
<dbReference type="InterPro" id="IPR029044">
    <property type="entry name" value="Nucleotide-diphossugar_trans"/>
</dbReference>
<dbReference type="AlphaFoldDB" id="A0A8K0TA85"/>
<dbReference type="GO" id="GO:0016757">
    <property type="term" value="F:glycosyltransferase activity"/>
    <property type="evidence" value="ECO:0007669"/>
    <property type="project" value="UniProtKB-KW"/>
</dbReference>
<evidence type="ECO:0000256" key="2">
    <source>
        <dbReference type="ARBA" id="ARBA00022676"/>
    </source>
</evidence>
<evidence type="ECO:0000313" key="6">
    <source>
        <dbReference type="Proteomes" id="UP000813385"/>
    </source>
</evidence>
<dbReference type="GO" id="GO:0000139">
    <property type="term" value="C:Golgi membrane"/>
    <property type="evidence" value="ECO:0007669"/>
    <property type="project" value="TreeGrafter"/>
</dbReference>
<comment type="similarity">
    <text evidence="1">Belongs to the glycosyltransferase 34 family.</text>
</comment>